<dbReference type="Pfam" id="PF00392">
    <property type="entry name" value="GntR"/>
    <property type="match status" value="1"/>
</dbReference>
<evidence type="ECO:0000256" key="3">
    <source>
        <dbReference type="ARBA" id="ARBA00023163"/>
    </source>
</evidence>
<dbReference type="InterPro" id="IPR036388">
    <property type="entry name" value="WH-like_DNA-bd_sf"/>
</dbReference>
<keyword evidence="1" id="KW-0805">Transcription regulation</keyword>
<dbReference type="Gene3D" id="1.10.357.10">
    <property type="entry name" value="Tetracycline Repressor, domain 2"/>
    <property type="match status" value="1"/>
</dbReference>
<evidence type="ECO:0000256" key="1">
    <source>
        <dbReference type="ARBA" id="ARBA00023015"/>
    </source>
</evidence>
<dbReference type="Pfam" id="PF02909">
    <property type="entry name" value="TetR_C_1"/>
    <property type="match status" value="1"/>
</dbReference>
<dbReference type="InterPro" id="IPR036271">
    <property type="entry name" value="Tet_transcr_reg_TetR-rel_C_sf"/>
</dbReference>
<dbReference type="GO" id="GO:0003700">
    <property type="term" value="F:DNA-binding transcription factor activity"/>
    <property type="evidence" value="ECO:0007669"/>
    <property type="project" value="InterPro"/>
</dbReference>
<proteinExistence type="predicted"/>
<dbReference type="InterPro" id="IPR050679">
    <property type="entry name" value="Bact_HTH_transcr_reg"/>
</dbReference>
<evidence type="ECO:0000313" key="5">
    <source>
        <dbReference type="EMBL" id="XCG62207.1"/>
    </source>
</evidence>
<dbReference type="GO" id="GO:0003677">
    <property type="term" value="F:DNA binding"/>
    <property type="evidence" value="ECO:0007669"/>
    <property type="project" value="UniProtKB-KW"/>
</dbReference>
<sequence>MTEPTAYRRIAASVRARISDGQLRAGDRAPSTRDLMREHRVASATAARALGLLRDQGLIVTVPRSGSVVADLPPAASGLRPGGLTRSGGALRSARTDPQNPGVAAVTVAVALADTEGLSAVTIRRVAAELGVPTLALTPTVRGRDDLIRAMISATLESVPLPPAVGSWRDRLTASGRRQWQLYRRHRWLPHVVSLNRPQPVGALLEFGEFDLAALQEVEPDPVARMDLHIVFTAFVRGLATDLAAEEQALADTGMDSDAWTSVDPALARVFRQHAGPALRAIGEYPYDVDRIFERGLATLIDGFGTRQR</sequence>
<gene>
    <name evidence="5" type="ORF">ABLG96_13100</name>
</gene>
<dbReference type="SMART" id="SM00345">
    <property type="entry name" value="HTH_GNTR"/>
    <property type="match status" value="1"/>
</dbReference>
<dbReference type="PROSITE" id="PS50949">
    <property type="entry name" value="HTH_GNTR"/>
    <property type="match status" value="1"/>
</dbReference>
<dbReference type="AlphaFoldDB" id="A0AAU8DJ49"/>
<feature type="domain" description="HTH gntR-type" evidence="4">
    <location>
        <begin position="4"/>
        <end position="72"/>
    </location>
</feature>
<dbReference type="InterPro" id="IPR036390">
    <property type="entry name" value="WH_DNA-bd_sf"/>
</dbReference>
<dbReference type="Gene3D" id="1.10.10.10">
    <property type="entry name" value="Winged helix-like DNA-binding domain superfamily/Winged helix DNA-binding domain"/>
    <property type="match status" value="1"/>
</dbReference>
<protein>
    <submittedName>
        <fullName evidence="5">GntR family transcriptional regulator</fullName>
    </submittedName>
</protein>
<dbReference type="Gene3D" id="1.10.10.60">
    <property type="entry name" value="Homeodomain-like"/>
    <property type="match status" value="1"/>
</dbReference>
<dbReference type="PANTHER" id="PTHR44846:SF17">
    <property type="entry name" value="GNTR-FAMILY TRANSCRIPTIONAL REGULATOR"/>
    <property type="match status" value="1"/>
</dbReference>
<organism evidence="5">
    <name type="scientific">Nakamurella sp. A5-74</name>
    <dbReference type="NCBI Taxonomy" id="3158264"/>
    <lineage>
        <taxon>Bacteria</taxon>
        <taxon>Bacillati</taxon>
        <taxon>Actinomycetota</taxon>
        <taxon>Actinomycetes</taxon>
        <taxon>Nakamurellales</taxon>
        <taxon>Nakamurellaceae</taxon>
        <taxon>Nakamurella</taxon>
    </lineage>
</organism>
<name>A0AAU8DJ49_9ACTN</name>
<dbReference type="PANTHER" id="PTHR44846">
    <property type="entry name" value="MANNOSYL-D-GLYCERATE TRANSPORT/METABOLISM SYSTEM REPRESSOR MNGR-RELATED"/>
    <property type="match status" value="1"/>
</dbReference>
<reference evidence="5" key="1">
    <citation type="submission" date="2024-05" db="EMBL/GenBank/DDBJ databases">
        <authorList>
            <person name="Cai S.Y."/>
            <person name="Jin L.M."/>
            <person name="Li H.R."/>
        </authorList>
    </citation>
    <scope>NUCLEOTIDE SEQUENCE</scope>
    <source>
        <strain evidence="5">A5-74</strain>
    </source>
</reference>
<keyword evidence="2" id="KW-0238">DNA-binding</keyword>
<keyword evidence="3" id="KW-0804">Transcription</keyword>
<dbReference type="SUPFAM" id="SSF46689">
    <property type="entry name" value="Homeodomain-like"/>
    <property type="match status" value="1"/>
</dbReference>
<dbReference type="InterPro" id="IPR004111">
    <property type="entry name" value="Repressor_TetR_C"/>
</dbReference>
<dbReference type="SUPFAM" id="SSF48498">
    <property type="entry name" value="Tetracyclin repressor-like, C-terminal domain"/>
    <property type="match status" value="1"/>
</dbReference>
<accession>A0AAU8DJ49</accession>
<dbReference type="InterPro" id="IPR009057">
    <property type="entry name" value="Homeodomain-like_sf"/>
</dbReference>
<evidence type="ECO:0000256" key="2">
    <source>
        <dbReference type="ARBA" id="ARBA00023125"/>
    </source>
</evidence>
<dbReference type="CDD" id="cd07377">
    <property type="entry name" value="WHTH_GntR"/>
    <property type="match status" value="1"/>
</dbReference>
<dbReference type="RefSeq" id="WP_353647822.1">
    <property type="nucleotide sequence ID" value="NZ_CP159218.1"/>
</dbReference>
<dbReference type="InterPro" id="IPR000524">
    <property type="entry name" value="Tscrpt_reg_HTH_GntR"/>
</dbReference>
<dbReference type="GO" id="GO:0045892">
    <property type="term" value="P:negative regulation of DNA-templated transcription"/>
    <property type="evidence" value="ECO:0007669"/>
    <property type="project" value="InterPro"/>
</dbReference>
<dbReference type="EMBL" id="CP159218">
    <property type="protein sequence ID" value="XCG62207.1"/>
    <property type="molecule type" value="Genomic_DNA"/>
</dbReference>
<dbReference type="SUPFAM" id="SSF46785">
    <property type="entry name" value="Winged helix' DNA-binding domain"/>
    <property type="match status" value="1"/>
</dbReference>
<evidence type="ECO:0000259" key="4">
    <source>
        <dbReference type="PROSITE" id="PS50949"/>
    </source>
</evidence>